<name>A0A6A6HL26_VIRVR</name>
<proteinExistence type="predicted"/>
<reference evidence="1" key="1">
    <citation type="journal article" date="2020" name="Stud. Mycol.">
        <title>101 Dothideomycetes genomes: a test case for predicting lifestyles and emergence of pathogens.</title>
        <authorList>
            <person name="Haridas S."/>
            <person name="Albert R."/>
            <person name="Binder M."/>
            <person name="Bloem J."/>
            <person name="Labutti K."/>
            <person name="Salamov A."/>
            <person name="Andreopoulos B."/>
            <person name="Baker S."/>
            <person name="Barry K."/>
            <person name="Bills G."/>
            <person name="Bluhm B."/>
            <person name="Cannon C."/>
            <person name="Castanera R."/>
            <person name="Culley D."/>
            <person name="Daum C."/>
            <person name="Ezra D."/>
            <person name="Gonzalez J."/>
            <person name="Henrissat B."/>
            <person name="Kuo A."/>
            <person name="Liang C."/>
            <person name="Lipzen A."/>
            <person name="Lutzoni F."/>
            <person name="Magnuson J."/>
            <person name="Mondo S."/>
            <person name="Nolan M."/>
            <person name="Ohm R."/>
            <person name="Pangilinan J."/>
            <person name="Park H.-J."/>
            <person name="Ramirez L."/>
            <person name="Alfaro M."/>
            <person name="Sun H."/>
            <person name="Tritt A."/>
            <person name="Yoshinaga Y."/>
            <person name="Zwiers L.-H."/>
            <person name="Turgeon B."/>
            <person name="Goodwin S."/>
            <person name="Spatafora J."/>
            <person name="Crous P."/>
            <person name="Grigoriev I."/>
        </authorList>
    </citation>
    <scope>NUCLEOTIDE SEQUENCE</scope>
    <source>
        <strain evidence="1">Tuck. ex Michener</strain>
    </source>
</reference>
<protein>
    <submittedName>
        <fullName evidence="1">Uncharacterized protein</fullName>
    </submittedName>
</protein>
<dbReference type="EMBL" id="ML991775">
    <property type="protein sequence ID" value="KAF2238529.1"/>
    <property type="molecule type" value="Genomic_DNA"/>
</dbReference>
<organism evidence="1 2">
    <name type="scientific">Viridothelium virens</name>
    <name type="common">Speckled blister lichen</name>
    <name type="synonym">Trypethelium virens</name>
    <dbReference type="NCBI Taxonomy" id="1048519"/>
    <lineage>
        <taxon>Eukaryota</taxon>
        <taxon>Fungi</taxon>
        <taxon>Dikarya</taxon>
        <taxon>Ascomycota</taxon>
        <taxon>Pezizomycotina</taxon>
        <taxon>Dothideomycetes</taxon>
        <taxon>Dothideomycetes incertae sedis</taxon>
        <taxon>Trypetheliales</taxon>
        <taxon>Trypetheliaceae</taxon>
        <taxon>Viridothelium</taxon>
    </lineage>
</organism>
<keyword evidence="2" id="KW-1185">Reference proteome</keyword>
<dbReference type="AlphaFoldDB" id="A0A6A6HL26"/>
<evidence type="ECO:0000313" key="1">
    <source>
        <dbReference type="EMBL" id="KAF2238529.1"/>
    </source>
</evidence>
<accession>A0A6A6HL26</accession>
<sequence length="148" mass="16122">MPQQLSLAAVPLPWAKFPSMGKARTVVLYFQILSSGTFSQGIPFGYDDYGSTLMSKKVWFQSGTVMFPVFATAYLGTQSQVNTRLICVGLVLQLQSSKPLSYALKAHAHDATVDSSRVGPLNSADRLPVQRHASRVYLSLELKSPSAP</sequence>
<evidence type="ECO:0000313" key="2">
    <source>
        <dbReference type="Proteomes" id="UP000800092"/>
    </source>
</evidence>
<dbReference type="Proteomes" id="UP000800092">
    <property type="component" value="Unassembled WGS sequence"/>
</dbReference>
<gene>
    <name evidence="1" type="ORF">EV356DRAFT_528986</name>
</gene>